<keyword evidence="4" id="KW-1185">Reference proteome</keyword>
<organism evidence="3 4">
    <name type="scientific">Lophiotrema nucula</name>
    <dbReference type="NCBI Taxonomy" id="690887"/>
    <lineage>
        <taxon>Eukaryota</taxon>
        <taxon>Fungi</taxon>
        <taxon>Dikarya</taxon>
        <taxon>Ascomycota</taxon>
        <taxon>Pezizomycotina</taxon>
        <taxon>Dothideomycetes</taxon>
        <taxon>Pleosporomycetidae</taxon>
        <taxon>Pleosporales</taxon>
        <taxon>Lophiotremataceae</taxon>
        <taxon>Lophiotrema</taxon>
    </lineage>
</organism>
<evidence type="ECO:0000256" key="1">
    <source>
        <dbReference type="ARBA" id="ARBA00023242"/>
    </source>
</evidence>
<dbReference type="EMBL" id="ML977313">
    <property type="protein sequence ID" value="KAF2120760.1"/>
    <property type="molecule type" value="Genomic_DNA"/>
</dbReference>
<keyword evidence="1" id="KW-0539">Nucleus</keyword>
<dbReference type="CDD" id="cd00067">
    <property type="entry name" value="GAL4"/>
    <property type="match status" value="1"/>
</dbReference>
<feature type="domain" description="Zn(2)-C6 fungal-type" evidence="2">
    <location>
        <begin position="10"/>
        <end position="38"/>
    </location>
</feature>
<dbReference type="SMART" id="SM00066">
    <property type="entry name" value="GAL4"/>
    <property type="match status" value="1"/>
</dbReference>
<dbReference type="Proteomes" id="UP000799770">
    <property type="component" value="Unassembled WGS sequence"/>
</dbReference>
<name>A0A6A5ZM80_9PLEO</name>
<dbReference type="InterPro" id="IPR053178">
    <property type="entry name" value="Osmoadaptation_assoc"/>
</dbReference>
<dbReference type="OrthoDB" id="3525185at2759"/>
<gene>
    <name evidence="3" type="ORF">BDV96DRAFT_641417</name>
</gene>
<dbReference type="PANTHER" id="PTHR38111:SF2">
    <property type="entry name" value="FINGER DOMAIN PROTEIN, PUTATIVE (AFU_ORTHOLOGUE AFUA_1G01560)-RELATED"/>
    <property type="match status" value="1"/>
</dbReference>
<accession>A0A6A5ZM80</accession>
<dbReference type="Pfam" id="PF00172">
    <property type="entry name" value="Zn_clus"/>
    <property type="match status" value="1"/>
</dbReference>
<dbReference type="PROSITE" id="PS50048">
    <property type="entry name" value="ZN2_CY6_FUNGAL_2"/>
    <property type="match status" value="1"/>
</dbReference>
<dbReference type="PROSITE" id="PS00463">
    <property type="entry name" value="ZN2_CY6_FUNGAL_1"/>
    <property type="match status" value="1"/>
</dbReference>
<dbReference type="InterPro" id="IPR036864">
    <property type="entry name" value="Zn2-C6_fun-type_DNA-bd_sf"/>
</dbReference>
<dbReference type="GO" id="GO:0008270">
    <property type="term" value="F:zinc ion binding"/>
    <property type="evidence" value="ECO:0007669"/>
    <property type="project" value="InterPro"/>
</dbReference>
<evidence type="ECO:0000313" key="4">
    <source>
        <dbReference type="Proteomes" id="UP000799770"/>
    </source>
</evidence>
<dbReference type="InterPro" id="IPR001138">
    <property type="entry name" value="Zn2Cys6_DnaBD"/>
</dbReference>
<sequence length="513" mass="58001">MVGIPGKSKGCITCKKRRIKCDEAKPTCERCKKSGYVCAGYNTSLHFVNTSTVPFQPKPNQSTAYVGETPVRVVPRIRTTEPVPPELSLVAFKQDVCISFLLHNFVWRTYGKGWLENAAGKLDKLSEQAVRALSNSFFGMHNRQEDIQLQGAMQYGKALSLLRPALSDPRKPGIENLLIPVLILIMHASYEQDTTAAVAHLRGLIMLLQVAGPYKFQKEPLLSAFGSARASLTTSFLVARQRLFLEEQEWKVIPWDLKPFSKTQQNYLVDILVDVPGLLQDATKLQGQGDQQVDEELLSRVKARLYALYHWRFTWELLNPNAAYEVMSPPEARKKRVIPRKLFCQNHGQGAEILLYNAIYIFLFELLQRLSPDTVSDVILAVTETAAHDAGFSDTAPRGILKLPDEVRDSRDLAIEICRTFEYKMLDPNKLDGSNLFFLFPLGIAWPVLVDEEDYRAWMVDMLDSTPVTKGYAIGRQWGWIRRSTTPEQARSGKGTSGLPITVRPSLWLRRDE</sequence>
<evidence type="ECO:0000313" key="3">
    <source>
        <dbReference type="EMBL" id="KAF2120760.1"/>
    </source>
</evidence>
<protein>
    <recommendedName>
        <fullName evidence="2">Zn(2)-C6 fungal-type domain-containing protein</fullName>
    </recommendedName>
</protein>
<dbReference type="Gene3D" id="4.10.240.10">
    <property type="entry name" value="Zn(2)-C6 fungal-type DNA-binding domain"/>
    <property type="match status" value="1"/>
</dbReference>
<dbReference type="GO" id="GO:0000981">
    <property type="term" value="F:DNA-binding transcription factor activity, RNA polymerase II-specific"/>
    <property type="evidence" value="ECO:0007669"/>
    <property type="project" value="InterPro"/>
</dbReference>
<evidence type="ECO:0000259" key="2">
    <source>
        <dbReference type="PROSITE" id="PS50048"/>
    </source>
</evidence>
<dbReference type="AlphaFoldDB" id="A0A6A5ZM80"/>
<proteinExistence type="predicted"/>
<dbReference type="SUPFAM" id="SSF57701">
    <property type="entry name" value="Zn2/Cys6 DNA-binding domain"/>
    <property type="match status" value="1"/>
</dbReference>
<reference evidence="3" key="1">
    <citation type="journal article" date="2020" name="Stud. Mycol.">
        <title>101 Dothideomycetes genomes: a test case for predicting lifestyles and emergence of pathogens.</title>
        <authorList>
            <person name="Haridas S."/>
            <person name="Albert R."/>
            <person name="Binder M."/>
            <person name="Bloem J."/>
            <person name="Labutti K."/>
            <person name="Salamov A."/>
            <person name="Andreopoulos B."/>
            <person name="Baker S."/>
            <person name="Barry K."/>
            <person name="Bills G."/>
            <person name="Bluhm B."/>
            <person name="Cannon C."/>
            <person name="Castanera R."/>
            <person name="Culley D."/>
            <person name="Daum C."/>
            <person name="Ezra D."/>
            <person name="Gonzalez J."/>
            <person name="Henrissat B."/>
            <person name="Kuo A."/>
            <person name="Liang C."/>
            <person name="Lipzen A."/>
            <person name="Lutzoni F."/>
            <person name="Magnuson J."/>
            <person name="Mondo S."/>
            <person name="Nolan M."/>
            <person name="Ohm R."/>
            <person name="Pangilinan J."/>
            <person name="Park H.-J."/>
            <person name="Ramirez L."/>
            <person name="Alfaro M."/>
            <person name="Sun H."/>
            <person name="Tritt A."/>
            <person name="Yoshinaga Y."/>
            <person name="Zwiers L.-H."/>
            <person name="Turgeon B."/>
            <person name="Goodwin S."/>
            <person name="Spatafora J."/>
            <person name="Crous P."/>
            <person name="Grigoriev I."/>
        </authorList>
    </citation>
    <scope>NUCLEOTIDE SEQUENCE</scope>
    <source>
        <strain evidence="3">CBS 627.86</strain>
    </source>
</reference>
<dbReference type="PANTHER" id="PTHR38111">
    <property type="entry name" value="ZN(2)-C6 FUNGAL-TYPE DOMAIN-CONTAINING PROTEIN-RELATED"/>
    <property type="match status" value="1"/>
</dbReference>